<proteinExistence type="predicted"/>
<feature type="transmembrane region" description="Helical" evidence="6">
    <location>
        <begin position="67"/>
        <end position="85"/>
    </location>
</feature>
<feature type="transmembrane region" description="Helical" evidence="6">
    <location>
        <begin position="91"/>
        <end position="111"/>
    </location>
</feature>
<evidence type="ECO:0000256" key="4">
    <source>
        <dbReference type="ARBA" id="ARBA00022989"/>
    </source>
</evidence>
<accession>Q02CL1</accession>
<dbReference type="InParanoid" id="Q02CL1"/>
<dbReference type="Pfam" id="PF07690">
    <property type="entry name" value="MFS_1"/>
    <property type="match status" value="1"/>
</dbReference>
<feature type="transmembrane region" description="Helical" evidence="6">
    <location>
        <begin position="339"/>
        <end position="360"/>
    </location>
</feature>
<dbReference type="HOGENOM" id="CLU_001265_5_12_0"/>
<dbReference type="InterPro" id="IPR036259">
    <property type="entry name" value="MFS_trans_sf"/>
</dbReference>
<evidence type="ECO:0000259" key="7">
    <source>
        <dbReference type="PROSITE" id="PS50850"/>
    </source>
</evidence>
<feature type="domain" description="Major facilitator superfamily (MFS) profile" evidence="7">
    <location>
        <begin position="1"/>
        <end position="392"/>
    </location>
</feature>
<dbReference type="STRING" id="234267.Acid_0191"/>
<keyword evidence="3 6" id="KW-0812">Transmembrane</keyword>
<keyword evidence="2" id="KW-0813">Transport</keyword>
<dbReference type="AlphaFoldDB" id="Q02CL1"/>
<feature type="transmembrane region" description="Helical" evidence="6">
    <location>
        <begin position="243"/>
        <end position="266"/>
    </location>
</feature>
<organism evidence="8">
    <name type="scientific">Solibacter usitatus (strain Ellin6076)</name>
    <dbReference type="NCBI Taxonomy" id="234267"/>
    <lineage>
        <taxon>Bacteria</taxon>
        <taxon>Pseudomonadati</taxon>
        <taxon>Acidobacteriota</taxon>
        <taxon>Terriglobia</taxon>
        <taxon>Bryobacterales</taxon>
        <taxon>Solibacteraceae</taxon>
        <taxon>Candidatus Solibacter</taxon>
    </lineage>
</organism>
<feature type="transmembrane region" description="Helical" evidence="6">
    <location>
        <begin position="366"/>
        <end position="385"/>
    </location>
</feature>
<dbReference type="SUPFAM" id="SSF103473">
    <property type="entry name" value="MFS general substrate transporter"/>
    <property type="match status" value="1"/>
</dbReference>
<evidence type="ECO:0000256" key="5">
    <source>
        <dbReference type="ARBA" id="ARBA00023136"/>
    </source>
</evidence>
<dbReference type="InterPro" id="IPR011701">
    <property type="entry name" value="MFS"/>
</dbReference>
<feature type="transmembrane region" description="Helical" evidence="6">
    <location>
        <begin position="123"/>
        <end position="147"/>
    </location>
</feature>
<protein>
    <submittedName>
        <fullName evidence="8">Major facilitator superfamily MFS_1</fullName>
    </submittedName>
</protein>
<evidence type="ECO:0000256" key="2">
    <source>
        <dbReference type="ARBA" id="ARBA00022448"/>
    </source>
</evidence>
<feature type="transmembrane region" description="Helical" evidence="6">
    <location>
        <begin position="196"/>
        <end position="223"/>
    </location>
</feature>
<comment type="subcellular location">
    <subcellularLocation>
        <location evidence="1">Membrane</location>
        <topology evidence="1">Multi-pass membrane protein</topology>
    </subcellularLocation>
</comment>
<evidence type="ECO:0000313" key="8">
    <source>
        <dbReference type="EMBL" id="ABJ81205.1"/>
    </source>
</evidence>
<feature type="transmembrane region" description="Helical" evidence="6">
    <location>
        <begin position="35"/>
        <end position="55"/>
    </location>
</feature>
<evidence type="ECO:0000256" key="3">
    <source>
        <dbReference type="ARBA" id="ARBA00022692"/>
    </source>
</evidence>
<dbReference type="GO" id="GO:0016020">
    <property type="term" value="C:membrane"/>
    <property type="evidence" value="ECO:0007669"/>
    <property type="project" value="UniProtKB-SubCell"/>
</dbReference>
<gene>
    <name evidence="8" type="ordered locus">Acid_0191</name>
</gene>
<dbReference type="KEGG" id="sus:Acid_0191"/>
<evidence type="ECO:0000256" key="1">
    <source>
        <dbReference type="ARBA" id="ARBA00004141"/>
    </source>
</evidence>
<dbReference type="GO" id="GO:0022857">
    <property type="term" value="F:transmembrane transporter activity"/>
    <property type="evidence" value="ECO:0007669"/>
    <property type="project" value="InterPro"/>
</dbReference>
<dbReference type="EMBL" id="CP000473">
    <property type="protein sequence ID" value="ABJ81205.1"/>
    <property type="molecule type" value="Genomic_DNA"/>
</dbReference>
<keyword evidence="4 6" id="KW-1133">Transmembrane helix</keyword>
<name>Q02CL1_SOLUE</name>
<feature type="transmembrane region" description="Helical" evidence="6">
    <location>
        <begin position="153"/>
        <end position="175"/>
    </location>
</feature>
<dbReference type="Gene3D" id="1.20.1250.20">
    <property type="entry name" value="MFS general substrate transporter like domains"/>
    <property type="match status" value="1"/>
</dbReference>
<dbReference type="InterPro" id="IPR044770">
    <property type="entry name" value="MFS_spinster-like"/>
</dbReference>
<dbReference type="eggNOG" id="COG2814">
    <property type="taxonomic scope" value="Bacteria"/>
</dbReference>
<dbReference type="PANTHER" id="PTHR23505">
    <property type="entry name" value="SPINSTER"/>
    <property type="match status" value="1"/>
</dbReference>
<dbReference type="InterPro" id="IPR020846">
    <property type="entry name" value="MFS_dom"/>
</dbReference>
<sequence length="403" mass="42616">MVGVLWVVALLNYVDRQVIFSLFPLLARDLSLSPLQLGLLSTVFLWVYGLLSPFAGFAADRFGRGRLITVSLLVWSAVTLATGVSRSYGQLVAARAVMGLSEACYLPAALARIAQHHGSRTRSLAVGIHQSGLYVGLILGGVAGGWAGERFGWRAPFLVLGAIGLVYVGVVAVFFRADPAGPESVKVEDQRAEFRAAVAALCRLPGFGTMTAVFSAMAVANWLVYTWLPLYLYERFGMSLTAAGFTATFYIQGASVGGIVLGGWVADRWGARSARGRLYTQAAGLLLASPFLFLLGYADTRVLLLSALVVFGVGRGFYDCNTMPVLCQVARDDLRSTGYGIFNFAGCLAGGVVAALAGALKGVLGLAAAFQIAAGILCLSGLLLLRIELHMSDALHGGHGKLR</sequence>
<dbReference type="PROSITE" id="PS50850">
    <property type="entry name" value="MFS"/>
    <property type="match status" value="1"/>
</dbReference>
<dbReference type="PANTHER" id="PTHR23505:SF79">
    <property type="entry name" value="PROTEIN SPINSTER"/>
    <property type="match status" value="1"/>
</dbReference>
<reference evidence="8" key="1">
    <citation type="submission" date="2006-10" db="EMBL/GenBank/DDBJ databases">
        <title>Complete sequence of Solibacter usitatus Ellin6076.</title>
        <authorList>
            <consortium name="US DOE Joint Genome Institute"/>
            <person name="Copeland A."/>
            <person name="Lucas S."/>
            <person name="Lapidus A."/>
            <person name="Barry K."/>
            <person name="Detter J.C."/>
            <person name="Glavina del Rio T."/>
            <person name="Hammon N."/>
            <person name="Israni S."/>
            <person name="Dalin E."/>
            <person name="Tice H."/>
            <person name="Pitluck S."/>
            <person name="Thompson L.S."/>
            <person name="Brettin T."/>
            <person name="Bruce D."/>
            <person name="Han C."/>
            <person name="Tapia R."/>
            <person name="Gilna P."/>
            <person name="Schmutz J."/>
            <person name="Larimer F."/>
            <person name="Land M."/>
            <person name="Hauser L."/>
            <person name="Kyrpides N."/>
            <person name="Mikhailova N."/>
            <person name="Janssen P.H."/>
            <person name="Kuske C.R."/>
            <person name="Richardson P."/>
        </authorList>
    </citation>
    <scope>NUCLEOTIDE SEQUENCE</scope>
    <source>
        <strain evidence="8">Ellin6076</strain>
    </source>
</reference>
<feature type="transmembrane region" description="Helical" evidence="6">
    <location>
        <begin position="302"/>
        <end position="318"/>
    </location>
</feature>
<evidence type="ECO:0000256" key="6">
    <source>
        <dbReference type="SAM" id="Phobius"/>
    </source>
</evidence>
<keyword evidence="5 6" id="KW-0472">Membrane</keyword>
<feature type="transmembrane region" description="Helical" evidence="6">
    <location>
        <begin position="278"/>
        <end position="296"/>
    </location>
</feature>